<sequence>MAQASHARWSHERLGRLIKFPPRYENSLYGPLNAIFADIFSPSRGFIICPQPIVQERTIIESHPAAPSTASGPSFIDPVLETNPESVKIWIPDFIIVKGREVMGTASDLVLALIEVKNNAAKRDAYMRQVTNYLDALPIETCSNGFVAYLIMGGETVIWRSEGQGANRTRVRGSVAIHTGGRAFLSGLSALG</sequence>
<keyword evidence="2" id="KW-1185">Reference proteome</keyword>
<dbReference type="RefSeq" id="XP_027609795.1">
    <property type="nucleotide sequence ID" value="XM_027753994.1"/>
</dbReference>
<gene>
    <name evidence="1" type="ORF">SCP_0200790</name>
</gene>
<evidence type="ECO:0000313" key="1">
    <source>
        <dbReference type="EMBL" id="GBE78882.1"/>
    </source>
</evidence>
<organism evidence="1 2">
    <name type="scientific">Sparassis crispa</name>
    <dbReference type="NCBI Taxonomy" id="139825"/>
    <lineage>
        <taxon>Eukaryota</taxon>
        <taxon>Fungi</taxon>
        <taxon>Dikarya</taxon>
        <taxon>Basidiomycota</taxon>
        <taxon>Agaricomycotina</taxon>
        <taxon>Agaricomycetes</taxon>
        <taxon>Polyporales</taxon>
        <taxon>Sparassidaceae</taxon>
        <taxon>Sparassis</taxon>
    </lineage>
</organism>
<accession>A0A401G9N8</accession>
<dbReference type="AlphaFoldDB" id="A0A401G9N8"/>
<dbReference type="EMBL" id="BFAD01000002">
    <property type="protein sequence ID" value="GBE78882.1"/>
    <property type="molecule type" value="Genomic_DNA"/>
</dbReference>
<dbReference type="GeneID" id="38775799"/>
<evidence type="ECO:0000313" key="2">
    <source>
        <dbReference type="Proteomes" id="UP000287166"/>
    </source>
</evidence>
<name>A0A401G9N8_9APHY</name>
<dbReference type="InParanoid" id="A0A401G9N8"/>
<dbReference type="OrthoDB" id="2690981at2759"/>
<dbReference type="Proteomes" id="UP000287166">
    <property type="component" value="Unassembled WGS sequence"/>
</dbReference>
<evidence type="ECO:0008006" key="3">
    <source>
        <dbReference type="Google" id="ProtNLM"/>
    </source>
</evidence>
<proteinExistence type="predicted"/>
<reference evidence="1 2" key="1">
    <citation type="journal article" date="2018" name="Sci. Rep.">
        <title>Genome sequence of the cauliflower mushroom Sparassis crispa (Hanabiratake) and its association with beneficial usage.</title>
        <authorList>
            <person name="Kiyama R."/>
            <person name="Furutani Y."/>
            <person name="Kawaguchi K."/>
            <person name="Nakanishi T."/>
        </authorList>
    </citation>
    <scope>NUCLEOTIDE SEQUENCE [LARGE SCALE GENOMIC DNA]</scope>
</reference>
<protein>
    <recommendedName>
        <fullName evidence="3">Fungal-type protein kinase domain-containing protein</fullName>
    </recommendedName>
</protein>
<comment type="caution">
    <text evidence="1">The sequence shown here is derived from an EMBL/GenBank/DDBJ whole genome shotgun (WGS) entry which is preliminary data.</text>
</comment>